<dbReference type="InterPro" id="IPR003611">
    <property type="entry name" value="NUMOD3"/>
</dbReference>
<reference evidence="2" key="1">
    <citation type="submission" date="2020-04" db="EMBL/GenBank/DDBJ databases">
        <authorList>
            <person name="Chiriac C."/>
            <person name="Salcher M."/>
            <person name="Ghai R."/>
            <person name="Kavagutti S V."/>
        </authorList>
    </citation>
    <scope>NUCLEOTIDE SEQUENCE</scope>
</reference>
<dbReference type="Pfam" id="PF07460">
    <property type="entry name" value="NUMOD3"/>
    <property type="match status" value="1"/>
</dbReference>
<proteinExistence type="predicted"/>
<dbReference type="EMBL" id="LR796734">
    <property type="protein sequence ID" value="CAB4162996.1"/>
    <property type="molecule type" value="Genomic_DNA"/>
</dbReference>
<sequence length="227" mass="26248">MFIENKYTKCYYSIIDNAKLQTRKKKNGTYYESHHIIPKSMGGIEEVLLTAKEHYICHLLLCKMLTGKNKHKMINALIRLSFSKSNGQERYTSRSYSLVRKFIAEKNSEMFKGKPKSESVKQNMKGRSGTWIRTEEHKKELSNQRKGKYIGTDNHFFGKKHSIESILKRSETRKQLGIVPKFIGKGCKHYNNGEKSVFCLPGAEPPGYKLGRIMKNMKDIKNASTQE</sequence>
<evidence type="ECO:0000259" key="1">
    <source>
        <dbReference type="Pfam" id="PF07460"/>
    </source>
</evidence>
<name>A0A6J5NZA2_9CAUD</name>
<organism evidence="2">
    <name type="scientific">uncultured Caudovirales phage</name>
    <dbReference type="NCBI Taxonomy" id="2100421"/>
    <lineage>
        <taxon>Viruses</taxon>
        <taxon>Duplodnaviria</taxon>
        <taxon>Heunggongvirae</taxon>
        <taxon>Uroviricota</taxon>
        <taxon>Caudoviricetes</taxon>
        <taxon>Peduoviridae</taxon>
        <taxon>Maltschvirus</taxon>
        <taxon>Maltschvirus maltsch</taxon>
    </lineage>
</organism>
<feature type="domain" description="Nuclease associated modular" evidence="1">
    <location>
        <begin position="134"/>
        <end position="168"/>
    </location>
</feature>
<accession>A0A6J5NZA2</accession>
<dbReference type="SUPFAM" id="SSF64496">
    <property type="entry name" value="DNA-binding domain of intron-encoded endonucleases"/>
    <property type="match status" value="1"/>
</dbReference>
<evidence type="ECO:0000313" key="2">
    <source>
        <dbReference type="EMBL" id="CAB4162996.1"/>
    </source>
</evidence>
<gene>
    <name evidence="2" type="ORF">UFOVP787_219</name>
</gene>
<dbReference type="GO" id="GO:0003677">
    <property type="term" value="F:DNA binding"/>
    <property type="evidence" value="ECO:0007669"/>
    <property type="project" value="InterPro"/>
</dbReference>
<protein>
    <submittedName>
        <fullName evidence="2">Nuclease associated modular domain 3</fullName>
    </submittedName>
</protein>